<evidence type="ECO:0008006" key="6">
    <source>
        <dbReference type="Google" id="ProtNLM"/>
    </source>
</evidence>
<feature type="region of interest" description="Disordered" evidence="1">
    <location>
        <begin position="467"/>
        <end position="495"/>
    </location>
</feature>
<feature type="compositionally biased region" description="Acidic residues" evidence="1">
    <location>
        <begin position="298"/>
        <end position="307"/>
    </location>
</feature>
<feature type="region of interest" description="Disordered" evidence="1">
    <location>
        <begin position="290"/>
        <end position="420"/>
    </location>
</feature>
<dbReference type="InterPro" id="IPR029501">
    <property type="entry name" value="EndoU_bac"/>
</dbReference>
<name>A0A7Z0WGW0_9PSEU</name>
<feature type="domain" description="Putative T7SS secretion signal" evidence="3">
    <location>
        <begin position="6"/>
        <end position="189"/>
    </location>
</feature>
<evidence type="ECO:0000313" key="5">
    <source>
        <dbReference type="Proteomes" id="UP000185696"/>
    </source>
</evidence>
<feature type="region of interest" description="Disordered" evidence="1">
    <location>
        <begin position="430"/>
        <end position="449"/>
    </location>
</feature>
<feature type="compositionally biased region" description="Basic and acidic residues" evidence="1">
    <location>
        <begin position="119"/>
        <end position="130"/>
    </location>
</feature>
<dbReference type="GO" id="GO:0004519">
    <property type="term" value="F:endonuclease activity"/>
    <property type="evidence" value="ECO:0007669"/>
    <property type="project" value="InterPro"/>
</dbReference>
<dbReference type="Proteomes" id="UP000185696">
    <property type="component" value="Unassembled WGS sequence"/>
</dbReference>
<reference evidence="4 5" key="1">
    <citation type="submission" date="2016-12" db="EMBL/GenBank/DDBJ databases">
        <title>The draft genome sequence of Actinophytocola xinjiangensis.</title>
        <authorList>
            <person name="Wang W."/>
            <person name="Yuan L."/>
        </authorList>
    </citation>
    <scope>NUCLEOTIDE SEQUENCE [LARGE SCALE GENOMIC DNA]</scope>
    <source>
        <strain evidence="4 5">CGMCC 4.4663</strain>
    </source>
</reference>
<comment type="caution">
    <text evidence="4">The sequence shown here is derived from an EMBL/GenBank/DDBJ whole genome shotgun (WGS) entry which is preliminary data.</text>
</comment>
<feature type="compositionally biased region" description="Basic and acidic residues" evidence="1">
    <location>
        <begin position="150"/>
        <end position="171"/>
    </location>
</feature>
<dbReference type="Gene3D" id="1.20.120.20">
    <property type="entry name" value="Apolipoprotein"/>
    <property type="match status" value="1"/>
</dbReference>
<feature type="domain" description="Bacterial EndoU nuclease" evidence="2">
    <location>
        <begin position="410"/>
        <end position="476"/>
    </location>
</feature>
<evidence type="ECO:0000259" key="3">
    <source>
        <dbReference type="Pfam" id="PF21725"/>
    </source>
</evidence>
<dbReference type="AlphaFoldDB" id="A0A7Z0WGW0"/>
<keyword evidence="5" id="KW-1185">Reference proteome</keyword>
<proteinExistence type="predicted"/>
<gene>
    <name evidence="4" type="ORF">BLA60_37595</name>
</gene>
<dbReference type="Pfam" id="PF21725">
    <property type="entry name" value="T7SS_signal"/>
    <property type="match status" value="1"/>
</dbReference>
<dbReference type="EMBL" id="MSIF01000033">
    <property type="protein sequence ID" value="OLF05097.1"/>
    <property type="molecule type" value="Genomic_DNA"/>
</dbReference>
<protein>
    <recommendedName>
        <fullName evidence="6">EndoU nuclease-like protein</fullName>
    </recommendedName>
</protein>
<organism evidence="4 5">
    <name type="scientific">Actinophytocola xinjiangensis</name>
    <dbReference type="NCBI Taxonomy" id="485602"/>
    <lineage>
        <taxon>Bacteria</taxon>
        <taxon>Bacillati</taxon>
        <taxon>Actinomycetota</taxon>
        <taxon>Actinomycetes</taxon>
        <taxon>Pseudonocardiales</taxon>
        <taxon>Pseudonocardiaceae</taxon>
    </lineage>
</organism>
<evidence type="ECO:0000256" key="1">
    <source>
        <dbReference type="SAM" id="MobiDB-lite"/>
    </source>
</evidence>
<feature type="compositionally biased region" description="Acidic residues" evidence="1">
    <location>
        <begin position="314"/>
        <end position="347"/>
    </location>
</feature>
<feature type="region of interest" description="Disordered" evidence="1">
    <location>
        <begin position="113"/>
        <end position="187"/>
    </location>
</feature>
<evidence type="ECO:0000313" key="4">
    <source>
        <dbReference type="EMBL" id="OLF05097.1"/>
    </source>
</evidence>
<sequence length="495" mass="52390">MAAVAELGETTDPKALVPGTPSALRDTARSLGEYGDLLIQVGEGLRTIDDGGWQGPAGDAFRAAFGGEPSRWITCGECFRDARNAVEAHAETLEWAQGEAAVAIDLWEQGEQATANARAAHDQARDKAQREASAAGEPPPPDKPFTDPGEELRQQARDKLDRAREQVRTAGDEAADTVERAQQAAPEEPGWLESAFGGVTDAIGDGLRALGEGIGAAVRDVGEAVDEVLEDIGGAVDSVLDGVGDAVGDVLEDIGDRTGIEEISDAGRVVDEALDDAGDAVDDALDDAGDAVAGATDDAGDAVEDGLDNAGDAVDPDEDDDGVPEDPSNDEDGEVYEGEDPDDDDPDQHDGGDEDHPKRQTGTEWDNAEGDSDDLPPNPEHVYTTPERQDHILDGDPNDEESGGHRYGTGRPNKTEFPEHWDDDDIIENVEDVTRNPDSPPRQLPDGKWEVRGERDGVDIRVIVDQNGSIETAHPTGGDGVVKNDSQGNPHPKPR</sequence>
<dbReference type="Pfam" id="PF14436">
    <property type="entry name" value="EndoU_bacteria"/>
    <property type="match status" value="1"/>
</dbReference>
<accession>A0A7Z0WGW0</accession>
<feature type="compositionally biased region" description="Basic and acidic residues" evidence="1">
    <location>
        <begin position="348"/>
        <end position="358"/>
    </location>
</feature>
<evidence type="ECO:0000259" key="2">
    <source>
        <dbReference type="Pfam" id="PF14436"/>
    </source>
</evidence>
<dbReference type="InterPro" id="IPR049082">
    <property type="entry name" value="T7SS_signal"/>
</dbReference>